<proteinExistence type="predicted"/>
<evidence type="ECO:0000256" key="1">
    <source>
        <dbReference type="ARBA" id="ARBA00013201"/>
    </source>
</evidence>
<dbReference type="EMBL" id="SPNW01000011">
    <property type="protein sequence ID" value="TIA91575.1"/>
    <property type="molecule type" value="Genomic_DNA"/>
</dbReference>
<dbReference type="PANTHER" id="PTHR10272">
    <property type="entry name" value="PLATELET-ACTIVATING FACTOR ACETYLHYDROLASE"/>
    <property type="match status" value="1"/>
</dbReference>
<comment type="caution">
    <text evidence="5">The sequence shown here is derived from an EMBL/GenBank/DDBJ whole genome shotgun (WGS) entry which is preliminary data.</text>
</comment>
<accession>A0A4T0FU33</accession>
<reference evidence="5 6" key="1">
    <citation type="submission" date="2019-03" db="EMBL/GenBank/DDBJ databases">
        <title>Sequencing 23 genomes of Wallemia ichthyophaga.</title>
        <authorList>
            <person name="Gostincar C."/>
        </authorList>
    </citation>
    <scope>NUCLEOTIDE SEQUENCE [LARGE SCALE GENOMIC DNA]</scope>
    <source>
        <strain evidence="5 6">EXF-5753</strain>
    </source>
</reference>
<evidence type="ECO:0000256" key="4">
    <source>
        <dbReference type="ARBA" id="ARBA00023098"/>
    </source>
</evidence>
<keyword evidence="4" id="KW-0443">Lipid metabolism</keyword>
<evidence type="ECO:0000256" key="3">
    <source>
        <dbReference type="ARBA" id="ARBA00022963"/>
    </source>
</evidence>
<evidence type="ECO:0000313" key="6">
    <source>
        <dbReference type="Proteomes" id="UP000310189"/>
    </source>
</evidence>
<dbReference type="GO" id="GO:0016042">
    <property type="term" value="P:lipid catabolic process"/>
    <property type="evidence" value="ECO:0007669"/>
    <property type="project" value="UniProtKB-KW"/>
</dbReference>
<dbReference type="Gene3D" id="3.40.50.1820">
    <property type="entry name" value="alpha/beta hydrolase"/>
    <property type="match status" value="1"/>
</dbReference>
<protein>
    <recommendedName>
        <fullName evidence="1">1-alkyl-2-acetylglycerophosphocholine esterase</fullName>
        <ecNumber evidence="1">3.1.1.47</ecNumber>
    </recommendedName>
</protein>
<dbReference type="Proteomes" id="UP000310189">
    <property type="component" value="Unassembled WGS sequence"/>
</dbReference>
<dbReference type="EC" id="3.1.1.47" evidence="1"/>
<dbReference type="PANTHER" id="PTHR10272:SF0">
    <property type="entry name" value="PLATELET-ACTIVATING FACTOR ACETYLHYDROLASE"/>
    <property type="match status" value="1"/>
</dbReference>
<keyword evidence="6" id="KW-1185">Reference proteome</keyword>
<keyword evidence="3" id="KW-0442">Lipid degradation</keyword>
<name>A0A4T0FU33_9BASI</name>
<evidence type="ECO:0000256" key="2">
    <source>
        <dbReference type="ARBA" id="ARBA00022801"/>
    </source>
</evidence>
<dbReference type="GO" id="GO:0003847">
    <property type="term" value="F:1-alkyl-2-acetylglycerophosphocholine esterase activity"/>
    <property type="evidence" value="ECO:0007669"/>
    <property type="project" value="UniProtKB-EC"/>
</dbReference>
<dbReference type="AlphaFoldDB" id="A0A4T0FU33"/>
<gene>
    <name evidence="5" type="ORF">E3P99_00976</name>
</gene>
<dbReference type="OrthoDB" id="2363873at2759"/>
<keyword evidence="2" id="KW-0378">Hydrolase</keyword>
<evidence type="ECO:0000313" key="5">
    <source>
        <dbReference type="EMBL" id="TIA91575.1"/>
    </source>
</evidence>
<organism evidence="5 6">
    <name type="scientific">Wallemia hederae</name>
    <dbReference type="NCBI Taxonomy" id="1540922"/>
    <lineage>
        <taxon>Eukaryota</taxon>
        <taxon>Fungi</taxon>
        <taxon>Dikarya</taxon>
        <taxon>Basidiomycota</taxon>
        <taxon>Wallemiomycotina</taxon>
        <taxon>Wallemiomycetes</taxon>
        <taxon>Wallemiales</taxon>
        <taxon>Wallemiaceae</taxon>
        <taxon>Wallemia</taxon>
    </lineage>
</organism>
<dbReference type="InterPro" id="IPR029058">
    <property type="entry name" value="AB_hydrolase_fold"/>
</dbReference>
<sequence>MVYVPYISSKLPGYDGPYPVGAFDLELPIDEPDTEPSASFKLDSDDQPLQLESVLFTMFYPTNKKALENKKLIKWFPRPFASTAYGYAKLAEISRTFAGTVPVRRFNRT</sequence>